<dbReference type="GO" id="GO:0016020">
    <property type="term" value="C:membrane"/>
    <property type="evidence" value="ECO:0007669"/>
    <property type="project" value="UniProtKB-SubCell"/>
</dbReference>
<dbReference type="EnsemblMetazoa" id="OVOC10356.1">
    <property type="protein sequence ID" value="OVOC10356.1"/>
    <property type="gene ID" value="WBGene00247165"/>
</dbReference>
<feature type="signal peptide" evidence="6">
    <location>
        <begin position="1"/>
        <end position="21"/>
    </location>
</feature>
<keyword evidence="6" id="KW-0732">Signal</keyword>
<feature type="chain" id="PRO_5035885353" evidence="6">
    <location>
        <begin position="22"/>
        <end position="347"/>
    </location>
</feature>
<dbReference type="PRINTS" id="PR00237">
    <property type="entry name" value="GPCRRHODOPSN"/>
</dbReference>
<feature type="domain" description="G-protein coupled receptors family 1 profile" evidence="7">
    <location>
        <begin position="56"/>
        <end position="250"/>
    </location>
</feature>
<evidence type="ECO:0000256" key="2">
    <source>
        <dbReference type="ARBA" id="ARBA00022692"/>
    </source>
</evidence>
<feature type="transmembrane region" description="Helical" evidence="5">
    <location>
        <begin position="159"/>
        <end position="180"/>
    </location>
</feature>
<accession>A0A8R1XL04</accession>
<sequence>MAAYSYCIITLFLISPLNCYAGNVTNIFDIRDEYNTVKRYVAIILFSLLLLYGIVSNILLIIVFCSKNTFYSHAFILISSQLIICAFLNFIPQVTIVLFEMIKTEITEAYEATWIHSILVSMNTFSFFAMLHFTLLLAANRFVTMNLPKFSAFFESSKFYFLIVCLWLSSLVISLTEFHYCFKTFNASNLQWSLNCSKITVESGAIFMKVRYFLVLSFPIAMFVTYIPIFFNMRHRRKSVTEFRKTSVTLRIFAGNGTMNLVKYERLMLIQAIIVCGAIEIQILCFNFLLKLSLKFIGKEAAIPVNIFINCYVIFNGSMLPTANLIFVERFRHDVKHAIVNLSYKFK</sequence>
<evidence type="ECO:0000259" key="7">
    <source>
        <dbReference type="PROSITE" id="PS50262"/>
    </source>
</evidence>
<keyword evidence="2 5" id="KW-0812">Transmembrane</keyword>
<dbReference type="PANTHER" id="PTHR22718:SF25">
    <property type="entry name" value="G-PROTEIN COUPLED RECEPTORS FAMILY 1 PROFILE DOMAIN-CONTAINING PROTEIN"/>
    <property type="match status" value="1"/>
</dbReference>
<keyword evidence="3 5" id="KW-1133">Transmembrane helix</keyword>
<dbReference type="PROSITE" id="PS50262">
    <property type="entry name" value="G_PROTEIN_RECEP_F1_2"/>
    <property type="match status" value="1"/>
</dbReference>
<protein>
    <submittedName>
        <fullName evidence="8">G_PROTEIN_RECEP_F1_2 domain-containing protein</fullName>
    </submittedName>
</protein>
<feature type="transmembrane region" description="Helical" evidence="5">
    <location>
        <begin position="40"/>
        <end position="63"/>
    </location>
</feature>
<dbReference type="Gene3D" id="1.20.1070.10">
    <property type="entry name" value="Rhodopsin 7-helix transmembrane proteins"/>
    <property type="match status" value="1"/>
</dbReference>
<dbReference type="InterPro" id="IPR000276">
    <property type="entry name" value="GPCR_Rhodpsn"/>
</dbReference>
<name>A0A8R1XL04_ONCVO</name>
<evidence type="ECO:0000313" key="8">
    <source>
        <dbReference type="EnsemblMetazoa" id="OVOC10356.1"/>
    </source>
</evidence>
<evidence type="ECO:0000256" key="5">
    <source>
        <dbReference type="SAM" id="Phobius"/>
    </source>
</evidence>
<dbReference type="Proteomes" id="UP000024404">
    <property type="component" value="Unassembled WGS sequence"/>
</dbReference>
<keyword evidence="9" id="KW-1185">Reference proteome</keyword>
<feature type="transmembrane region" description="Helical" evidence="5">
    <location>
        <begin position="267"/>
        <end position="290"/>
    </location>
</feature>
<evidence type="ECO:0000313" key="9">
    <source>
        <dbReference type="Proteomes" id="UP000024404"/>
    </source>
</evidence>
<reference evidence="9" key="1">
    <citation type="submission" date="2013-10" db="EMBL/GenBank/DDBJ databases">
        <title>Genome sequencing of Onchocerca volvulus.</title>
        <authorList>
            <person name="Cotton J."/>
            <person name="Tsai J."/>
            <person name="Stanley E."/>
            <person name="Tracey A."/>
            <person name="Holroyd N."/>
            <person name="Lustigman S."/>
            <person name="Berriman M."/>
        </authorList>
    </citation>
    <scope>NUCLEOTIDE SEQUENCE</scope>
</reference>
<evidence type="ECO:0000256" key="3">
    <source>
        <dbReference type="ARBA" id="ARBA00022989"/>
    </source>
</evidence>
<proteinExistence type="predicted"/>
<dbReference type="PANTHER" id="PTHR22718">
    <property type="entry name" value="SERPENTINE RECEPTOR, CLASS X"/>
    <property type="match status" value="1"/>
</dbReference>
<evidence type="ECO:0000256" key="1">
    <source>
        <dbReference type="ARBA" id="ARBA00004370"/>
    </source>
</evidence>
<organism evidence="8 9">
    <name type="scientific">Onchocerca volvulus</name>
    <dbReference type="NCBI Taxonomy" id="6282"/>
    <lineage>
        <taxon>Eukaryota</taxon>
        <taxon>Metazoa</taxon>
        <taxon>Ecdysozoa</taxon>
        <taxon>Nematoda</taxon>
        <taxon>Chromadorea</taxon>
        <taxon>Rhabditida</taxon>
        <taxon>Spirurina</taxon>
        <taxon>Spiruromorpha</taxon>
        <taxon>Filarioidea</taxon>
        <taxon>Onchocercidae</taxon>
        <taxon>Onchocerca</taxon>
    </lineage>
</organism>
<evidence type="ECO:0000256" key="4">
    <source>
        <dbReference type="ARBA" id="ARBA00023136"/>
    </source>
</evidence>
<dbReference type="InterPro" id="IPR017452">
    <property type="entry name" value="GPCR_Rhodpsn_7TM"/>
</dbReference>
<feature type="transmembrane region" description="Helical" evidence="5">
    <location>
        <begin position="302"/>
        <end position="327"/>
    </location>
</feature>
<feature type="transmembrane region" description="Helical" evidence="5">
    <location>
        <begin position="212"/>
        <end position="231"/>
    </location>
</feature>
<dbReference type="EMBL" id="CMVM020000336">
    <property type="status" value="NOT_ANNOTATED_CDS"/>
    <property type="molecule type" value="Genomic_DNA"/>
</dbReference>
<dbReference type="SUPFAM" id="SSF81321">
    <property type="entry name" value="Family A G protein-coupled receptor-like"/>
    <property type="match status" value="1"/>
</dbReference>
<feature type="transmembrane region" description="Helical" evidence="5">
    <location>
        <begin position="114"/>
        <end position="138"/>
    </location>
</feature>
<dbReference type="AlphaFoldDB" id="A0A8R1XL04"/>
<dbReference type="GO" id="GO:0004930">
    <property type="term" value="F:G protein-coupled receptor activity"/>
    <property type="evidence" value="ECO:0007669"/>
    <property type="project" value="InterPro"/>
</dbReference>
<feature type="transmembrane region" description="Helical" evidence="5">
    <location>
        <begin position="75"/>
        <end position="102"/>
    </location>
</feature>
<comment type="subcellular location">
    <subcellularLocation>
        <location evidence="1">Membrane</location>
    </subcellularLocation>
</comment>
<keyword evidence="4 5" id="KW-0472">Membrane</keyword>
<reference evidence="8" key="2">
    <citation type="submission" date="2022-06" db="UniProtKB">
        <authorList>
            <consortium name="EnsemblMetazoa"/>
        </authorList>
    </citation>
    <scope>IDENTIFICATION</scope>
</reference>
<evidence type="ECO:0000256" key="6">
    <source>
        <dbReference type="SAM" id="SignalP"/>
    </source>
</evidence>